<dbReference type="PROSITE" id="PS51257">
    <property type="entry name" value="PROKAR_LIPOPROTEIN"/>
    <property type="match status" value="1"/>
</dbReference>
<dbReference type="RefSeq" id="WP_066199035.1">
    <property type="nucleotide sequence ID" value="NZ_CBCSAS010000012.1"/>
</dbReference>
<keyword evidence="6 12" id="KW-0067">ATP-binding</keyword>
<evidence type="ECO:0000256" key="8">
    <source>
        <dbReference type="ARBA" id="ARBA00023136"/>
    </source>
</evidence>
<dbReference type="Proteomes" id="UP000243024">
    <property type="component" value="Unassembled WGS sequence"/>
</dbReference>
<dbReference type="InterPro" id="IPR003439">
    <property type="entry name" value="ABC_transporter-like_ATP-bd"/>
</dbReference>
<comment type="caution">
    <text evidence="12">The sequence shown here is derived from an EMBL/GenBank/DDBJ whole genome shotgun (WGS) entry which is preliminary data.</text>
</comment>
<dbReference type="CDD" id="cd18541">
    <property type="entry name" value="ABC_6TM_TmrB_like"/>
    <property type="match status" value="1"/>
</dbReference>
<dbReference type="SUPFAM" id="SSF90123">
    <property type="entry name" value="ABC transporter transmembrane region"/>
    <property type="match status" value="1"/>
</dbReference>
<dbReference type="InterPro" id="IPR027417">
    <property type="entry name" value="P-loop_NTPase"/>
</dbReference>
<dbReference type="InterPro" id="IPR039421">
    <property type="entry name" value="Type_1_exporter"/>
</dbReference>
<reference evidence="12 13" key="1">
    <citation type="submission" date="2015-09" db="EMBL/GenBank/DDBJ databases">
        <title>Draft genome sequence of Hydrogenibacillus schlegelii DSM 2000.</title>
        <authorList>
            <person name="Hemp J."/>
        </authorList>
    </citation>
    <scope>NUCLEOTIDE SEQUENCE [LARGE SCALE GENOMIC DNA]</scope>
    <source>
        <strain evidence="12 13">MA 48</strain>
    </source>
</reference>
<keyword evidence="7 9" id="KW-1133">Transmembrane helix</keyword>
<feature type="domain" description="ABC transporter" evidence="10">
    <location>
        <begin position="337"/>
        <end position="570"/>
    </location>
</feature>
<evidence type="ECO:0000313" key="12">
    <source>
        <dbReference type="EMBL" id="OAR05029.1"/>
    </source>
</evidence>
<protein>
    <submittedName>
        <fullName evidence="12">Multidrug ABC transporter ATP-binding protein</fullName>
    </submittedName>
</protein>
<dbReference type="GO" id="GO:0005886">
    <property type="term" value="C:plasma membrane"/>
    <property type="evidence" value="ECO:0007669"/>
    <property type="project" value="UniProtKB-SubCell"/>
</dbReference>
<evidence type="ECO:0000259" key="11">
    <source>
        <dbReference type="PROSITE" id="PS50929"/>
    </source>
</evidence>
<dbReference type="Gene3D" id="1.20.1560.10">
    <property type="entry name" value="ABC transporter type 1, transmembrane domain"/>
    <property type="match status" value="1"/>
</dbReference>
<dbReference type="FunFam" id="3.40.50.300:FF:000221">
    <property type="entry name" value="Multidrug ABC transporter ATP-binding protein"/>
    <property type="match status" value="1"/>
</dbReference>
<dbReference type="InterPro" id="IPR011527">
    <property type="entry name" value="ABC1_TM_dom"/>
</dbReference>
<dbReference type="InterPro" id="IPR003593">
    <property type="entry name" value="AAA+_ATPase"/>
</dbReference>
<feature type="transmembrane region" description="Helical" evidence="9">
    <location>
        <begin position="241"/>
        <end position="267"/>
    </location>
</feature>
<dbReference type="FunFam" id="1.20.1560.10:FF:000011">
    <property type="entry name" value="Multidrug ABC transporter ATP-binding protein"/>
    <property type="match status" value="1"/>
</dbReference>
<feature type="domain" description="ABC transmembrane type-1" evidence="11">
    <location>
        <begin position="20"/>
        <end position="302"/>
    </location>
</feature>
<feature type="transmembrane region" description="Helical" evidence="9">
    <location>
        <begin position="20"/>
        <end position="39"/>
    </location>
</feature>
<feature type="transmembrane region" description="Helical" evidence="9">
    <location>
        <begin position="279"/>
        <end position="299"/>
    </location>
</feature>
<feature type="transmembrane region" description="Helical" evidence="9">
    <location>
        <begin position="59"/>
        <end position="77"/>
    </location>
</feature>
<comment type="subcellular location">
    <subcellularLocation>
        <location evidence="1">Cell membrane</location>
        <topology evidence="1">Multi-pass membrane protein</topology>
    </subcellularLocation>
</comment>
<accession>A0A132MGJ8</accession>
<evidence type="ECO:0000256" key="3">
    <source>
        <dbReference type="ARBA" id="ARBA00022475"/>
    </source>
</evidence>
<name>A0A132MGJ8_HYDSH</name>
<proteinExistence type="predicted"/>
<evidence type="ECO:0000313" key="13">
    <source>
        <dbReference type="Proteomes" id="UP000243024"/>
    </source>
</evidence>
<evidence type="ECO:0000256" key="1">
    <source>
        <dbReference type="ARBA" id="ARBA00004651"/>
    </source>
</evidence>
<dbReference type="GO" id="GO:0015421">
    <property type="term" value="F:ABC-type oligopeptide transporter activity"/>
    <property type="evidence" value="ECO:0007669"/>
    <property type="project" value="TreeGrafter"/>
</dbReference>
<keyword evidence="4 9" id="KW-0812">Transmembrane</keyword>
<keyword evidence="2" id="KW-0813">Transport</keyword>
<dbReference type="InterPro" id="IPR036640">
    <property type="entry name" value="ABC1_TM_sf"/>
</dbReference>
<dbReference type="PANTHER" id="PTHR43394:SF1">
    <property type="entry name" value="ATP-BINDING CASSETTE SUB-FAMILY B MEMBER 10, MITOCHONDRIAL"/>
    <property type="match status" value="1"/>
</dbReference>
<organism evidence="12 13">
    <name type="scientific">Hydrogenibacillus schlegelii</name>
    <name type="common">Bacillus schlegelii</name>
    <dbReference type="NCBI Taxonomy" id="1484"/>
    <lineage>
        <taxon>Bacteria</taxon>
        <taxon>Bacillati</taxon>
        <taxon>Bacillota</taxon>
        <taxon>Bacilli</taxon>
        <taxon>Bacillales</taxon>
        <taxon>Bacillales Family X. Incertae Sedis</taxon>
        <taxon>Hydrogenibacillus</taxon>
    </lineage>
</organism>
<evidence type="ECO:0000256" key="7">
    <source>
        <dbReference type="ARBA" id="ARBA00022989"/>
    </source>
</evidence>
<sequence>MRLFRELGWFFWQERRAYGLGALFLVVIACINLLPPYWVGRTVDAIRSGTVTPAELARTSLAILAVAGVSYALRYGWRLYLFGSAYRLGMLLRNRLFARFVRLTPAFYQREQVGDLLAHVTNDVEALEAAAGEGVMTLVDAVSMGWLVVGMLFWLDGRLALVALLPMPAIAVLTKRLGDAMHERFERAQGAFSALSAKVQEGIGGLRVLRALGQTDREVEAFRRAAEAAARENVEVAKIDALYYPVIFFFVGLSYFLTVAVGALFIVQGTLTLGTLTSFTMYLGHLIWPMLAFGYLFNIMERGSASYDRIRRLLTAEPAVADRPGADPRPPRGPIAIRIRRFAYPNAAAPALEAVFVDLPEGATLGVVGPVGAGKSTLLRLLVREYDVEDGEIAIGGRPLSAFTLSALRTAVVYVPQEPILFSATVRENIAFARPEAPFEAIVRAARLAELHDDIVRFPEGYETPIGERGVTLSGGQRQRLALARALLLDPEVLVIDDGLSAVDGRTEARILANLRAERRGRTTIIAAHRLSAVEAADRILVLIDGRVAELGDHASLMAAGGWYARTYRRQKQWAAMRETLKQAEGPSVGRREA</sequence>
<dbReference type="Gene3D" id="3.40.50.300">
    <property type="entry name" value="P-loop containing nucleotide triphosphate hydrolases"/>
    <property type="match status" value="1"/>
</dbReference>
<dbReference type="OrthoDB" id="9770415at2"/>
<evidence type="ECO:0000256" key="5">
    <source>
        <dbReference type="ARBA" id="ARBA00022741"/>
    </source>
</evidence>
<dbReference type="STRING" id="1484.SA87_05880"/>
<dbReference type="GO" id="GO:0016887">
    <property type="term" value="F:ATP hydrolysis activity"/>
    <property type="evidence" value="ECO:0007669"/>
    <property type="project" value="InterPro"/>
</dbReference>
<dbReference type="GO" id="GO:0005524">
    <property type="term" value="F:ATP binding"/>
    <property type="evidence" value="ECO:0007669"/>
    <property type="project" value="UniProtKB-KW"/>
</dbReference>
<dbReference type="PROSITE" id="PS50929">
    <property type="entry name" value="ABC_TM1F"/>
    <property type="match status" value="1"/>
</dbReference>
<evidence type="ECO:0000256" key="6">
    <source>
        <dbReference type="ARBA" id="ARBA00022840"/>
    </source>
</evidence>
<keyword evidence="13" id="KW-1185">Reference proteome</keyword>
<gene>
    <name evidence="12" type="ORF">SA87_05880</name>
</gene>
<dbReference type="PROSITE" id="PS00211">
    <property type="entry name" value="ABC_TRANSPORTER_1"/>
    <property type="match status" value="1"/>
</dbReference>
<dbReference type="PANTHER" id="PTHR43394">
    <property type="entry name" value="ATP-DEPENDENT PERMEASE MDL1, MITOCHONDRIAL"/>
    <property type="match status" value="1"/>
</dbReference>
<dbReference type="EMBL" id="JXBB01000006">
    <property type="protein sequence ID" value="OAR05029.1"/>
    <property type="molecule type" value="Genomic_DNA"/>
</dbReference>
<evidence type="ECO:0000256" key="9">
    <source>
        <dbReference type="SAM" id="Phobius"/>
    </source>
</evidence>
<dbReference type="PROSITE" id="PS50893">
    <property type="entry name" value="ABC_TRANSPORTER_2"/>
    <property type="match status" value="1"/>
</dbReference>
<dbReference type="AlphaFoldDB" id="A0A132MGJ8"/>
<dbReference type="Pfam" id="PF00005">
    <property type="entry name" value="ABC_tran"/>
    <property type="match status" value="1"/>
</dbReference>
<dbReference type="SMART" id="SM00382">
    <property type="entry name" value="AAA"/>
    <property type="match status" value="1"/>
</dbReference>
<evidence type="ECO:0000256" key="4">
    <source>
        <dbReference type="ARBA" id="ARBA00022692"/>
    </source>
</evidence>
<keyword evidence="3" id="KW-1003">Cell membrane</keyword>
<evidence type="ECO:0000259" key="10">
    <source>
        <dbReference type="PROSITE" id="PS50893"/>
    </source>
</evidence>
<keyword evidence="8 9" id="KW-0472">Membrane</keyword>
<dbReference type="SUPFAM" id="SSF52540">
    <property type="entry name" value="P-loop containing nucleoside triphosphate hydrolases"/>
    <property type="match status" value="1"/>
</dbReference>
<keyword evidence="5" id="KW-0547">Nucleotide-binding</keyword>
<dbReference type="InterPro" id="IPR017871">
    <property type="entry name" value="ABC_transporter-like_CS"/>
</dbReference>
<evidence type="ECO:0000256" key="2">
    <source>
        <dbReference type="ARBA" id="ARBA00022448"/>
    </source>
</evidence>
<dbReference type="Pfam" id="PF00664">
    <property type="entry name" value="ABC_membrane"/>
    <property type="match status" value="1"/>
</dbReference>